<proteinExistence type="predicted"/>
<accession>M6DGI0</accession>
<dbReference type="AlphaFoldDB" id="M6DGI0"/>
<dbReference type="EMBL" id="ANIK01000008">
    <property type="protein sequence ID" value="EMJ97640.1"/>
    <property type="molecule type" value="Genomic_DNA"/>
</dbReference>
<sequence length="75" mass="8569">MRFELVFGYESHFTFYLSFRVSKSQENASRSRTILKNTVINVELPEESLGESLANFIAEIGSRPRLNSNDPQVSL</sequence>
<evidence type="ECO:0000313" key="1">
    <source>
        <dbReference type="EMBL" id="EMJ97640.1"/>
    </source>
</evidence>
<comment type="caution">
    <text evidence="1">The sequence shown here is derived from an EMBL/GenBank/DDBJ whole genome shotgun (WGS) entry which is preliminary data.</text>
</comment>
<gene>
    <name evidence="1" type="ORF">LEP1GSC194_3026</name>
</gene>
<name>M6DGI0_9LEPT</name>
<reference evidence="1 2" key="1">
    <citation type="submission" date="2013-01" db="EMBL/GenBank/DDBJ databases">
        <authorList>
            <person name="Harkins D.M."/>
            <person name="Durkin A.S."/>
            <person name="Brinkac L.M."/>
            <person name="Haft D.H."/>
            <person name="Selengut J.D."/>
            <person name="Sanka R."/>
            <person name="DePew J."/>
            <person name="Purushe J."/>
            <person name="Galloway R.L."/>
            <person name="Vinetz J.M."/>
            <person name="Sutton G.G."/>
            <person name="Nierman W.C."/>
            <person name="Fouts D.E."/>
        </authorList>
    </citation>
    <scope>NUCLEOTIDE SEQUENCE [LARGE SCALE GENOMIC DNA]</scope>
    <source>
        <strain evidence="1 2">79601</strain>
    </source>
</reference>
<protein>
    <submittedName>
        <fullName evidence="1">Uncharacterized protein</fullName>
    </submittedName>
</protein>
<dbReference type="Proteomes" id="UP000011988">
    <property type="component" value="Unassembled WGS sequence"/>
</dbReference>
<evidence type="ECO:0000313" key="2">
    <source>
        <dbReference type="Proteomes" id="UP000011988"/>
    </source>
</evidence>
<organism evidence="1 2">
    <name type="scientific">Leptospira alstonii serovar Sichuan str. 79601</name>
    <dbReference type="NCBI Taxonomy" id="1218565"/>
    <lineage>
        <taxon>Bacteria</taxon>
        <taxon>Pseudomonadati</taxon>
        <taxon>Spirochaetota</taxon>
        <taxon>Spirochaetia</taxon>
        <taxon>Leptospirales</taxon>
        <taxon>Leptospiraceae</taxon>
        <taxon>Leptospira</taxon>
    </lineage>
</organism>